<keyword evidence="4 7" id="KW-0808">Transferase</keyword>
<dbReference type="EC" id="2.1.2.10" evidence="2 7"/>
<dbReference type="InterPro" id="IPR006223">
    <property type="entry name" value="GcvT"/>
</dbReference>
<dbReference type="Pfam" id="PF01571">
    <property type="entry name" value="GCV_T"/>
    <property type="match status" value="1"/>
</dbReference>
<dbReference type="EMBL" id="JADIMD010000107">
    <property type="protein sequence ID" value="MBO8475063.1"/>
    <property type="molecule type" value="Genomic_DNA"/>
</dbReference>
<evidence type="ECO:0000256" key="2">
    <source>
        <dbReference type="ARBA" id="ARBA00012616"/>
    </source>
</evidence>
<evidence type="ECO:0000256" key="7">
    <source>
        <dbReference type="HAMAP-Rule" id="MF_00259"/>
    </source>
</evidence>
<dbReference type="HAMAP" id="MF_00259">
    <property type="entry name" value="GcvT"/>
    <property type="match status" value="1"/>
</dbReference>
<evidence type="ECO:0000256" key="4">
    <source>
        <dbReference type="ARBA" id="ARBA00022679"/>
    </source>
</evidence>
<feature type="binding site" evidence="8">
    <location>
        <position position="201"/>
    </location>
    <ligand>
        <name>substrate</name>
    </ligand>
</feature>
<comment type="caution">
    <text evidence="11">The sequence shown here is derived from an EMBL/GenBank/DDBJ whole genome shotgun (WGS) entry which is preliminary data.</text>
</comment>
<organism evidence="11 12">
    <name type="scientific">Candidatus Cryptobacteroides faecigallinarum</name>
    <dbReference type="NCBI Taxonomy" id="2840763"/>
    <lineage>
        <taxon>Bacteria</taxon>
        <taxon>Pseudomonadati</taxon>
        <taxon>Bacteroidota</taxon>
        <taxon>Bacteroidia</taxon>
        <taxon>Bacteroidales</taxon>
        <taxon>Candidatus Cryptobacteroides</taxon>
    </lineage>
</organism>
<dbReference type="AlphaFoldDB" id="A0A9D9INX0"/>
<dbReference type="NCBIfam" id="TIGR00528">
    <property type="entry name" value="gcvT"/>
    <property type="match status" value="1"/>
</dbReference>
<name>A0A9D9INX0_9BACT</name>
<feature type="domain" description="GCVT N-terminal" evidence="9">
    <location>
        <begin position="10"/>
        <end position="264"/>
    </location>
</feature>
<dbReference type="InterPro" id="IPR006222">
    <property type="entry name" value="GCVT_N"/>
</dbReference>
<comment type="similarity">
    <text evidence="1 7">Belongs to the GcvT family.</text>
</comment>
<dbReference type="Gene3D" id="2.40.30.110">
    <property type="entry name" value="Aminomethyltransferase beta-barrel domains"/>
    <property type="match status" value="1"/>
</dbReference>
<dbReference type="PIRSF" id="PIRSF006487">
    <property type="entry name" value="GcvT"/>
    <property type="match status" value="1"/>
</dbReference>
<dbReference type="Pfam" id="PF08669">
    <property type="entry name" value="GCV_T_C"/>
    <property type="match status" value="1"/>
</dbReference>
<dbReference type="InterPro" id="IPR029043">
    <property type="entry name" value="GcvT/YgfZ_C"/>
</dbReference>
<evidence type="ECO:0000256" key="5">
    <source>
        <dbReference type="ARBA" id="ARBA00031395"/>
    </source>
</evidence>
<dbReference type="GO" id="GO:0004047">
    <property type="term" value="F:aminomethyltransferase activity"/>
    <property type="evidence" value="ECO:0007669"/>
    <property type="project" value="UniProtKB-UniRule"/>
</dbReference>
<comment type="catalytic activity">
    <reaction evidence="6 7">
        <text>N(6)-[(R)-S(8)-aminomethyldihydrolipoyl]-L-lysyl-[protein] + (6S)-5,6,7,8-tetrahydrofolate = N(6)-[(R)-dihydrolipoyl]-L-lysyl-[protein] + (6R)-5,10-methylene-5,6,7,8-tetrahydrofolate + NH4(+)</text>
        <dbReference type="Rhea" id="RHEA:16945"/>
        <dbReference type="Rhea" id="RHEA-COMP:10475"/>
        <dbReference type="Rhea" id="RHEA-COMP:10492"/>
        <dbReference type="ChEBI" id="CHEBI:15636"/>
        <dbReference type="ChEBI" id="CHEBI:28938"/>
        <dbReference type="ChEBI" id="CHEBI:57453"/>
        <dbReference type="ChEBI" id="CHEBI:83100"/>
        <dbReference type="ChEBI" id="CHEBI:83143"/>
        <dbReference type="EC" id="2.1.2.10"/>
    </reaction>
</comment>
<proteinExistence type="inferred from homology"/>
<reference evidence="11" key="1">
    <citation type="submission" date="2020-10" db="EMBL/GenBank/DDBJ databases">
        <authorList>
            <person name="Gilroy R."/>
        </authorList>
    </citation>
    <scope>NUCLEOTIDE SEQUENCE</scope>
    <source>
        <strain evidence="11">B1-13419</strain>
    </source>
</reference>
<dbReference type="NCBIfam" id="NF001567">
    <property type="entry name" value="PRK00389.1"/>
    <property type="match status" value="1"/>
</dbReference>
<evidence type="ECO:0000256" key="8">
    <source>
        <dbReference type="PIRSR" id="PIRSR006487-1"/>
    </source>
</evidence>
<dbReference type="GO" id="GO:0005829">
    <property type="term" value="C:cytosol"/>
    <property type="evidence" value="ECO:0007669"/>
    <property type="project" value="TreeGrafter"/>
</dbReference>
<dbReference type="PANTHER" id="PTHR43757">
    <property type="entry name" value="AMINOMETHYLTRANSFERASE"/>
    <property type="match status" value="1"/>
</dbReference>
<evidence type="ECO:0000313" key="12">
    <source>
        <dbReference type="Proteomes" id="UP000823757"/>
    </source>
</evidence>
<evidence type="ECO:0000313" key="11">
    <source>
        <dbReference type="EMBL" id="MBO8475063.1"/>
    </source>
</evidence>
<dbReference type="GO" id="GO:0008483">
    <property type="term" value="F:transaminase activity"/>
    <property type="evidence" value="ECO:0007669"/>
    <property type="project" value="UniProtKB-KW"/>
</dbReference>
<protein>
    <recommendedName>
        <fullName evidence="2 7">Aminomethyltransferase</fullName>
        <ecNumber evidence="2 7">2.1.2.10</ecNumber>
    </recommendedName>
    <alternativeName>
        <fullName evidence="5 7">Glycine cleavage system T protein</fullName>
    </alternativeName>
</protein>
<evidence type="ECO:0000256" key="1">
    <source>
        <dbReference type="ARBA" id="ARBA00008609"/>
    </source>
</evidence>
<dbReference type="SUPFAM" id="SSF103025">
    <property type="entry name" value="Folate-binding domain"/>
    <property type="match status" value="1"/>
</dbReference>
<keyword evidence="3 7" id="KW-0032">Aminotransferase</keyword>
<dbReference type="GO" id="GO:0019464">
    <property type="term" value="P:glycine decarboxylation via glycine cleavage system"/>
    <property type="evidence" value="ECO:0007669"/>
    <property type="project" value="UniProtKB-UniRule"/>
</dbReference>
<comment type="subunit">
    <text evidence="7">The glycine cleavage system is composed of four proteins: P, T, L and H.</text>
</comment>
<gene>
    <name evidence="7 11" type="primary">gcvT</name>
    <name evidence="11" type="ORF">IAB91_07235</name>
</gene>
<comment type="function">
    <text evidence="7">The glycine cleavage system catalyzes the degradation of glycine.</text>
</comment>
<dbReference type="Gene3D" id="3.30.1360.120">
    <property type="entry name" value="Probable tRNA modification gtpase trme, domain 1"/>
    <property type="match status" value="1"/>
</dbReference>
<evidence type="ECO:0000256" key="6">
    <source>
        <dbReference type="ARBA" id="ARBA00047665"/>
    </source>
</evidence>
<dbReference type="PANTHER" id="PTHR43757:SF2">
    <property type="entry name" value="AMINOMETHYLTRANSFERASE, MITOCHONDRIAL"/>
    <property type="match status" value="1"/>
</dbReference>
<dbReference type="InterPro" id="IPR027266">
    <property type="entry name" value="TrmE/GcvT-like"/>
</dbReference>
<evidence type="ECO:0000259" key="9">
    <source>
        <dbReference type="Pfam" id="PF01571"/>
    </source>
</evidence>
<feature type="domain" description="Aminomethyltransferase C-terminal" evidence="10">
    <location>
        <begin position="283"/>
        <end position="360"/>
    </location>
</feature>
<sequence length="366" mass="40386">MEDNLLKTCLYDRHIAAGGQMSPFAGYDMPIQYTSIIDEHNAVRNHVGMFDVSHMGEIFVSGKDAEKFVNHVFSNDVSGIPSGKVLYGMLLNPQGGVVDDLLVYKEFEPDHYLLVVNAANIAKDFGWLQTNAEGYDVTVQNGSFSWGEIALQGPEAEKVMTDVLHLDAAASLTFYTYCEMQWNGKRLIVSRTGYTGEDGFELYSSDDVICSIWDILIGAGVMPCGLGCRDTLRFEAGLPLYGHELADDITPLEAGLGIFVKLDKPEFIGKEALVQQKAAGLTRKIVGIELDDKAIPRAGYPVEADGVQVGEVTTGYRSISLDKSVCFAMVAKEYSALGTRLDIHIRKKVFPGTVCKKRFYETRYKK</sequence>
<dbReference type="InterPro" id="IPR013977">
    <property type="entry name" value="GcvT_C"/>
</dbReference>
<dbReference type="FunFam" id="3.30.70.1400:FF:000001">
    <property type="entry name" value="Aminomethyltransferase"/>
    <property type="match status" value="1"/>
</dbReference>
<dbReference type="FunFam" id="4.10.1250.10:FF:000001">
    <property type="entry name" value="Aminomethyltransferase"/>
    <property type="match status" value="1"/>
</dbReference>
<dbReference type="InterPro" id="IPR022903">
    <property type="entry name" value="GcvT_bac"/>
</dbReference>
<accession>A0A9D9INX0</accession>
<dbReference type="Proteomes" id="UP000823757">
    <property type="component" value="Unassembled WGS sequence"/>
</dbReference>
<evidence type="ECO:0000259" key="10">
    <source>
        <dbReference type="Pfam" id="PF08669"/>
    </source>
</evidence>
<dbReference type="SUPFAM" id="SSF101790">
    <property type="entry name" value="Aminomethyltransferase beta-barrel domain"/>
    <property type="match status" value="1"/>
</dbReference>
<dbReference type="InterPro" id="IPR028896">
    <property type="entry name" value="GcvT/YgfZ/DmdA"/>
</dbReference>
<dbReference type="Gene3D" id="3.30.70.1400">
    <property type="entry name" value="Aminomethyltransferase beta-barrel domains"/>
    <property type="match status" value="1"/>
</dbReference>
<evidence type="ECO:0000256" key="3">
    <source>
        <dbReference type="ARBA" id="ARBA00022576"/>
    </source>
</evidence>
<reference evidence="11" key="2">
    <citation type="journal article" date="2021" name="PeerJ">
        <title>Extensive microbial diversity within the chicken gut microbiome revealed by metagenomics and culture.</title>
        <authorList>
            <person name="Gilroy R."/>
            <person name="Ravi A."/>
            <person name="Getino M."/>
            <person name="Pursley I."/>
            <person name="Horton D.L."/>
            <person name="Alikhan N.F."/>
            <person name="Baker D."/>
            <person name="Gharbi K."/>
            <person name="Hall N."/>
            <person name="Watson M."/>
            <person name="Adriaenssens E.M."/>
            <person name="Foster-Nyarko E."/>
            <person name="Jarju S."/>
            <person name="Secka A."/>
            <person name="Antonio M."/>
            <person name="Oren A."/>
            <person name="Chaudhuri R.R."/>
            <person name="La Ragione R."/>
            <person name="Hildebrand F."/>
            <person name="Pallen M.J."/>
        </authorList>
    </citation>
    <scope>NUCLEOTIDE SEQUENCE</scope>
    <source>
        <strain evidence="11">B1-13419</strain>
    </source>
</reference>
<dbReference type="Gene3D" id="4.10.1250.10">
    <property type="entry name" value="Aminomethyltransferase fragment"/>
    <property type="match status" value="1"/>
</dbReference>
<dbReference type="GO" id="GO:0005960">
    <property type="term" value="C:glycine cleavage complex"/>
    <property type="evidence" value="ECO:0007669"/>
    <property type="project" value="InterPro"/>
</dbReference>